<dbReference type="OrthoDB" id="8482143at2"/>
<dbReference type="RefSeq" id="WP_160731891.1">
    <property type="nucleotide sequence ID" value="NZ_BMJK01000001.1"/>
</dbReference>
<organism evidence="3 4">
    <name type="scientific">Aurantiacibacter arachoides</name>
    <dbReference type="NCBI Taxonomy" id="1850444"/>
    <lineage>
        <taxon>Bacteria</taxon>
        <taxon>Pseudomonadati</taxon>
        <taxon>Pseudomonadota</taxon>
        <taxon>Alphaproteobacteria</taxon>
        <taxon>Sphingomonadales</taxon>
        <taxon>Erythrobacteraceae</taxon>
        <taxon>Aurantiacibacter</taxon>
    </lineage>
</organism>
<gene>
    <name evidence="3" type="ORF">GRI62_13405</name>
</gene>
<evidence type="ECO:0000313" key="4">
    <source>
        <dbReference type="Proteomes" id="UP000460626"/>
    </source>
</evidence>
<dbReference type="AlphaFoldDB" id="A0A845A396"/>
<feature type="chain" id="PRO_5032603947" description="Lipoprotein" evidence="2">
    <location>
        <begin position="18"/>
        <end position="142"/>
    </location>
</feature>
<evidence type="ECO:0000313" key="3">
    <source>
        <dbReference type="EMBL" id="MXO94595.1"/>
    </source>
</evidence>
<name>A0A845A396_9SPHN</name>
<comment type="caution">
    <text evidence="3">The sequence shown here is derived from an EMBL/GenBank/DDBJ whole genome shotgun (WGS) entry which is preliminary data.</text>
</comment>
<feature type="region of interest" description="Disordered" evidence="1">
    <location>
        <begin position="21"/>
        <end position="47"/>
    </location>
</feature>
<dbReference type="EMBL" id="WTYH01000001">
    <property type="protein sequence ID" value="MXO94595.1"/>
    <property type="molecule type" value="Genomic_DNA"/>
</dbReference>
<proteinExistence type="predicted"/>
<protein>
    <recommendedName>
        <fullName evidence="5">Lipoprotein</fullName>
    </recommendedName>
</protein>
<dbReference type="PROSITE" id="PS51257">
    <property type="entry name" value="PROKAR_LIPOPROTEIN"/>
    <property type="match status" value="1"/>
</dbReference>
<reference evidence="3 4" key="1">
    <citation type="submission" date="2019-12" db="EMBL/GenBank/DDBJ databases">
        <title>Genomic-based taxomic classification of the family Erythrobacteraceae.</title>
        <authorList>
            <person name="Xu L."/>
        </authorList>
    </citation>
    <scope>NUCLEOTIDE SEQUENCE [LARGE SCALE GENOMIC DNA]</scope>
    <source>
        <strain evidence="3 4">RC4-10-4</strain>
    </source>
</reference>
<evidence type="ECO:0008006" key="5">
    <source>
        <dbReference type="Google" id="ProtNLM"/>
    </source>
</evidence>
<dbReference type="Proteomes" id="UP000460626">
    <property type="component" value="Unassembled WGS sequence"/>
</dbReference>
<feature type="signal peptide" evidence="2">
    <location>
        <begin position="1"/>
        <end position="17"/>
    </location>
</feature>
<keyword evidence="2" id="KW-0732">Signal</keyword>
<sequence length="142" mass="14954">MRLIAPLLIASLLSACATVVPQQAPPPPARTPETSQVPPSRPPQVANNAGFIAPRVMEGAGLSGVIREGERALAARFGAPRLTVVEGDMRKLQFTGQACVLDVFLYPLTPGGEPVATWVETRRSSDGAAVDRAACVQALSRR</sequence>
<keyword evidence="4" id="KW-1185">Reference proteome</keyword>
<accession>A0A845A396</accession>
<evidence type="ECO:0000256" key="1">
    <source>
        <dbReference type="SAM" id="MobiDB-lite"/>
    </source>
</evidence>
<evidence type="ECO:0000256" key="2">
    <source>
        <dbReference type="SAM" id="SignalP"/>
    </source>
</evidence>